<gene>
    <name evidence="2" type="ORF">GCM10010987_64550</name>
</gene>
<dbReference type="Proteomes" id="UP000625079">
    <property type="component" value="Unassembled WGS sequence"/>
</dbReference>
<reference evidence="2" key="1">
    <citation type="journal article" date="2014" name="Int. J. Syst. Evol. Microbiol.">
        <title>Complete genome sequence of Corynebacterium casei LMG S-19264T (=DSM 44701T), isolated from a smear-ripened cheese.</title>
        <authorList>
            <consortium name="US DOE Joint Genome Institute (JGI-PGF)"/>
            <person name="Walter F."/>
            <person name="Albersmeier A."/>
            <person name="Kalinowski J."/>
            <person name="Ruckert C."/>
        </authorList>
    </citation>
    <scope>NUCLEOTIDE SEQUENCE</scope>
    <source>
        <strain evidence="2">CGMCC 1.15034</strain>
    </source>
</reference>
<accession>A0AA87W9I1</accession>
<dbReference type="RefSeq" id="WP_014491582.1">
    <property type="nucleotide sequence ID" value="NZ_BMHC01000021.1"/>
</dbReference>
<dbReference type="EMBL" id="BMHC01000021">
    <property type="protein sequence ID" value="GGI31466.1"/>
    <property type="molecule type" value="Genomic_DNA"/>
</dbReference>
<name>A0AA87W9I1_9BRAD</name>
<dbReference type="GeneID" id="64073516"/>
<dbReference type="AlphaFoldDB" id="A0AA87W9I1"/>
<reference evidence="2" key="2">
    <citation type="submission" date="2022-12" db="EMBL/GenBank/DDBJ databases">
        <authorList>
            <person name="Sun Q."/>
            <person name="Zhou Y."/>
        </authorList>
    </citation>
    <scope>NUCLEOTIDE SEQUENCE</scope>
    <source>
        <strain evidence="2">CGMCC 1.15034</strain>
    </source>
</reference>
<organism evidence="2 3">
    <name type="scientific">Bradyrhizobium guangdongense</name>
    <dbReference type="NCBI Taxonomy" id="1325090"/>
    <lineage>
        <taxon>Bacteria</taxon>
        <taxon>Pseudomonadati</taxon>
        <taxon>Pseudomonadota</taxon>
        <taxon>Alphaproteobacteria</taxon>
        <taxon>Hyphomicrobiales</taxon>
        <taxon>Nitrobacteraceae</taxon>
        <taxon>Bradyrhizobium</taxon>
    </lineage>
</organism>
<comment type="caution">
    <text evidence="2">The sequence shown here is derived from an EMBL/GenBank/DDBJ whole genome shotgun (WGS) entry which is preliminary data.</text>
</comment>
<dbReference type="Pfam" id="PF21834">
    <property type="entry name" value="DUF6894"/>
    <property type="match status" value="1"/>
</dbReference>
<evidence type="ECO:0000313" key="3">
    <source>
        <dbReference type="Proteomes" id="UP000625079"/>
    </source>
</evidence>
<evidence type="ECO:0000313" key="2">
    <source>
        <dbReference type="EMBL" id="GGI31466.1"/>
    </source>
</evidence>
<protein>
    <recommendedName>
        <fullName evidence="1">DUF6894 domain-containing protein</fullName>
    </recommendedName>
</protein>
<feature type="domain" description="DUF6894" evidence="1">
    <location>
        <begin position="4"/>
        <end position="70"/>
    </location>
</feature>
<evidence type="ECO:0000259" key="1">
    <source>
        <dbReference type="Pfam" id="PF21834"/>
    </source>
</evidence>
<proteinExistence type="predicted"/>
<dbReference type="InterPro" id="IPR054189">
    <property type="entry name" value="DUF6894"/>
</dbReference>
<sequence>MMIRYFFDIRDDRELYPDEDGIEFSTQREAEMEAAHTLAGLARDLAGEENRPDVAIEVRTEAGHVFQAALTFEANKAGQ</sequence>